<keyword evidence="6" id="KW-0503">Monooxygenase</keyword>
<comment type="cofactor">
    <cofactor evidence="5">
        <name>heme</name>
        <dbReference type="ChEBI" id="CHEBI:30413"/>
    </cofactor>
</comment>
<proteinExistence type="inferred from homology"/>
<dbReference type="InterPro" id="IPR036396">
    <property type="entry name" value="Cyt_P450_sf"/>
</dbReference>
<dbReference type="InterPro" id="IPR002401">
    <property type="entry name" value="Cyt_P450_E_grp-I"/>
</dbReference>
<keyword evidence="2 5" id="KW-0479">Metal-binding</keyword>
<dbReference type="InterPro" id="IPR017972">
    <property type="entry name" value="Cyt_P450_CS"/>
</dbReference>
<dbReference type="CDD" id="cd11073">
    <property type="entry name" value="CYP76-like"/>
    <property type="match status" value="1"/>
</dbReference>
<dbReference type="InterPro" id="IPR001128">
    <property type="entry name" value="Cyt_P450"/>
</dbReference>
<keyword evidence="7" id="KW-1133">Transmembrane helix</keyword>
<dbReference type="AlphaFoldDB" id="A0A6J1EYB9"/>
<accession>A0A6J1EYB9</accession>
<dbReference type="PANTHER" id="PTHR47950">
    <property type="entry name" value="CYTOCHROME P450, FAMILY 76, SUBFAMILY C, POLYPEPTIDE 5-RELATED"/>
    <property type="match status" value="1"/>
</dbReference>
<evidence type="ECO:0000256" key="6">
    <source>
        <dbReference type="RuleBase" id="RU000461"/>
    </source>
</evidence>
<name>A0A6J1EYB9_CUCMO</name>
<comment type="similarity">
    <text evidence="1 6">Belongs to the cytochrome P450 family.</text>
</comment>
<dbReference type="Pfam" id="PF00067">
    <property type="entry name" value="p450"/>
    <property type="match status" value="1"/>
</dbReference>
<evidence type="ECO:0000256" key="5">
    <source>
        <dbReference type="PIRSR" id="PIRSR602401-1"/>
    </source>
</evidence>
<dbReference type="SUPFAM" id="SSF48264">
    <property type="entry name" value="Cytochrome P450"/>
    <property type="match status" value="1"/>
</dbReference>
<dbReference type="GO" id="GO:0020037">
    <property type="term" value="F:heme binding"/>
    <property type="evidence" value="ECO:0007669"/>
    <property type="project" value="InterPro"/>
</dbReference>
<dbReference type="Proteomes" id="UP000504609">
    <property type="component" value="Unplaced"/>
</dbReference>
<keyword evidence="5 6" id="KW-0349">Heme</keyword>
<dbReference type="GO" id="GO:0005506">
    <property type="term" value="F:iron ion binding"/>
    <property type="evidence" value="ECO:0007669"/>
    <property type="project" value="InterPro"/>
</dbReference>
<keyword evidence="4 5" id="KW-0408">Iron</keyword>
<sequence length="519" mass="58392">MGKTYFVGLRTLNESENCYRIRMSTAMEFWTCILCLCVAFFFILKLKSKTGNTSKLPPGPKPLPVIGNLLDLGEKPHKSLAAMAKVHGPIMSMKLGRVTAVVVSSSTMAKEVLQTNDQFLCNRAIPDALKAHAHDEVGFPWISVSPLWRNYRKICNNTLFAGKILDANENLRRRKVEELLEIVRKSAAKGEAVDLGRLLFMTTLNLISNTVFSVDLADPNSELARKFKNYVWGILEEAGKPNLSDYFPVLRKLDIQGARRRMKIQMGNVLDLIDSMINQRMKQQELNPDSVPNNDMLHHLLKNEDTDAKLDRNQIEHLLVVLFVAGSDTSSGTLQWAMAELLQNPEKLAKAQEEIRGVLGKNKPVEEADIPRLPYLQAVVKEVFRLHPVVPLLLPRKAQQEVEIAGFTIPKDAQLLVNTWAMGRDSSVWENPESFEPERFMGSEIDVRGRSFEVIPFGGGRRICPGLPLAMRMLHLILGSLINFFDWKVEDGLEVNMDDKFGVTVEMAHSLRAIPSLIV</sequence>
<evidence type="ECO:0000256" key="2">
    <source>
        <dbReference type="ARBA" id="ARBA00022723"/>
    </source>
</evidence>
<dbReference type="PANTHER" id="PTHR47950:SF48">
    <property type="entry name" value="CYTOCHROME P450 FAMILY PROTEIN, EXPRESSED"/>
    <property type="match status" value="1"/>
</dbReference>
<dbReference type="KEGG" id="cmos:111437327"/>
<evidence type="ECO:0000256" key="7">
    <source>
        <dbReference type="SAM" id="Phobius"/>
    </source>
</evidence>
<dbReference type="PROSITE" id="PS00086">
    <property type="entry name" value="CYTOCHROME_P450"/>
    <property type="match status" value="1"/>
</dbReference>
<keyword evidence="8" id="KW-1185">Reference proteome</keyword>
<protein>
    <submittedName>
        <fullName evidence="9">Geraniol 8-hydroxylase-like</fullName>
    </submittedName>
</protein>
<evidence type="ECO:0000313" key="8">
    <source>
        <dbReference type="Proteomes" id="UP000504609"/>
    </source>
</evidence>
<organism evidence="8 9">
    <name type="scientific">Cucurbita moschata</name>
    <name type="common">Winter crookneck squash</name>
    <name type="synonym">Cucurbita pepo var. moschata</name>
    <dbReference type="NCBI Taxonomy" id="3662"/>
    <lineage>
        <taxon>Eukaryota</taxon>
        <taxon>Viridiplantae</taxon>
        <taxon>Streptophyta</taxon>
        <taxon>Embryophyta</taxon>
        <taxon>Tracheophyta</taxon>
        <taxon>Spermatophyta</taxon>
        <taxon>Magnoliopsida</taxon>
        <taxon>eudicotyledons</taxon>
        <taxon>Gunneridae</taxon>
        <taxon>Pentapetalae</taxon>
        <taxon>rosids</taxon>
        <taxon>fabids</taxon>
        <taxon>Cucurbitales</taxon>
        <taxon>Cucurbitaceae</taxon>
        <taxon>Cucurbiteae</taxon>
        <taxon>Cucurbita</taxon>
    </lineage>
</organism>
<dbReference type="GeneID" id="111437327"/>
<evidence type="ECO:0000256" key="1">
    <source>
        <dbReference type="ARBA" id="ARBA00010617"/>
    </source>
</evidence>
<dbReference type="PRINTS" id="PR00385">
    <property type="entry name" value="P450"/>
</dbReference>
<dbReference type="FunFam" id="1.10.630.10:FF:000007">
    <property type="entry name" value="Cytochrome P450 76C4"/>
    <property type="match status" value="1"/>
</dbReference>
<keyword evidence="3 6" id="KW-0560">Oxidoreductase</keyword>
<dbReference type="Gene3D" id="1.10.630.10">
    <property type="entry name" value="Cytochrome P450"/>
    <property type="match status" value="1"/>
</dbReference>
<feature type="transmembrane region" description="Helical" evidence="7">
    <location>
        <begin position="29"/>
        <end position="46"/>
    </location>
</feature>
<dbReference type="GO" id="GO:0004497">
    <property type="term" value="F:monooxygenase activity"/>
    <property type="evidence" value="ECO:0007669"/>
    <property type="project" value="UniProtKB-KW"/>
</dbReference>
<dbReference type="PRINTS" id="PR00463">
    <property type="entry name" value="EP450I"/>
</dbReference>
<evidence type="ECO:0000256" key="3">
    <source>
        <dbReference type="ARBA" id="ARBA00023002"/>
    </source>
</evidence>
<keyword evidence="7" id="KW-0472">Membrane</keyword>
<evidence type="ECO:0000313" key="9">
    <source>
        <dbReference type="RefSeq" id="XP_022931000.1"/>
    </source>
</evidence>
<evidence type="ECO:0000256" key="4">
    <source>
        <dbReference type="ARBA" id="ARBA00023004"/>
    </source>
</evidence>
<reference evidence="9" key="1">
    <citation type="submission" date="2025-08" db="UniProtKB">
        <authorList>
            <consortium name="RefSeq"/>
        </authorList>
    </citation>
    <scope>IDENTIFICATION</scope>
    <source>
        <tissue evidence="9">Young leaves</tissue>
    </source>
</reference>
<gene>
    <name evidence="9" type="primary">LOC111437327</name>
</gene>
<dbReference type="RefSeq" id="XP_022931000.1">
    <property type="nucleotide sequence ID" value="XM_023075232.1"/>
</dbReference>
<keyword evidence="7" id="KW-0812">Transmembrane</keyword>
<feature type="binding site" description="axial binding residue" evidence="5">
    <location>
        <position position="464"/>
    </location>
    <ligand>
        <name>heme</name>
        <dbReference type="ChEBI" id="CHEBI:30413"/>
    </ligand>
    <ligandPart>
        <name>Fe</name>
        <dbReference type="ChEBI" id="CHEBI:18248"/>
    </ligandPart>
</feature>
<dbReference type="GO" id="GO:0016705">
    <property type="term" value="F:oxidoreductase activity, acting on paired donors, with incorporation or reduction of molecular oxygen"/>
    <property type="evidence" value="ECO:0007669"/>
    <property type="project" value="InterPro"/>
</dbReference>